<evidence type="ECO:0000259" key="1">
    <source>
        <dbReference type="SMART" id="SM00418"/>
    </source>
</evidence>
<dbReference type="InterPro" id="IPR001845">
    <property type="entry name" value="HTH_ArsR_DNA-bd_dom"/>
</dbReference>
<reference evidence="2 3" key="1">
    <citation type="submission" date="2020-07" db="EMBL/GenBank/DDBJ databases">
        <title>Sequencing the genomes of 1000 actinobacteria strains.</title>
        <authorList>
            <person name="Klenk H.-P."/>
        </authorList>
    </citation>
    <scope>NUCLEOTIDE SEQUENCE [LARGE SCALE GENOMIC DNA]</scope>
    <source>
        <strain evidence="2 3">DSM 45975</strain>
    </source>
</reference>
<dbReference type="InterPro" id="IPR036390">
    <property type="entry name" value="WH_DNA-bd_sf"/>
</dbReference>
<sequence length="196" mass="22375">MSDGEDLRRVTLDAKRLRALAHPLRVRLLSALRLDGPATATGLGRRFGQNSANASWHLRQLAEVGLVAEDRRRGNRRERWWIAAQDRTEFDPGDLSEDPDASDSLVTYLSVVNGVHHEQSSTYLATMQDWSREWRSAAELTDDRLPLTAQEASELNRRIQSVVEEFRRAPQAEDVEVFTHWHAFPVREHPDTGDQL</sequence>
<dbReference type="CDD" id="cd00090">
    <property type="entry name" value="HTH_ARSR"/>
    <property type="match status" value="1"/>
</dbReference>
<keyword evidence="3" id="KW-1185">Reference proteome</keyword>
<gene>
    <name evidence="2" type="ORF">FHX42_001228</name>
</gene>
<dbReference type="Gene3D" id="1.10.10.10">
    <property type="entry name" value="Winged helix-like DNA-binding domain superfamily/Winged helix DNA-binding domain"/>
    <property type="match status" value="1"/>
</dbReference>
<dbReference type="SMART" id="SM00418">
    <property type="entry name" value="HTH_ARSR"/>
    <property type="match status" value="1"/>
</dbReference>
<organism evidence="2 3">
    <name type="scientific">Halosaccharopolyspora lacisalsi</name>
    <dbReference type="NCBI Taxonomy" id="1000566"/>
    <lineage>
        <taxon>Bacteria</taxon>
        <taxon>Bacillati</taxon>
        <taxon>Actinomycetota</taxon>
        <taxon>Actinomycetes</taxon>
        <taxon>Pseudonocardiales</taxon>
        <taxon>Pseudonocardiaceae</taxon>
        <taxon>Halosaccharopolyspora</taxon>
    </lineage>
</organism>
<dbReference type="Proteomes" id="UP000569329">
    <property type="component" value="Unassembled WGS sequence"/>
</dbReference>
<dbReference type="EMBL" id="JACGWZ010000001">
    <property type="protein sequence ID" value="MBA8823899.1"/>
    <property type="molecule type" value="Genomic_DNA"/>
</dbReference>
<name>A0A839DT22_9PSEU</name>
<dbReference type="InterPro" id="IPR011991">
    <property type="entry name" value="ArsR-like_HTH"/>
</dbReference>
<accession>A0A839DT22</accession>
<dbReference type="GO" id="GO:0003677">
    <property type="term" value="F:DNA binding"/>
    <property type="evidence" value="ECO:0007669"/>
    <property type="project" value="UniProtKB-KW"/>
</dbReference>
<evidence type="ECO:0000313" key="2">
    <source>
        <dbReference type="EMBL" id="MBA8823899.1"/>
    </source>
</evidence>
<dbReference type="AlphaFoldDB" id="A0A839DT22"/>
<dbReference type="Pfam" id="PF12840">
    <property type="entry name" value="HTH_20"/>
    <property type="match status" value="1"/>
</dbReference>
<comment type="caution">
    <text evidence="2">The sequence shown here is derived from an EMBL/GenBank/DDBJ whole genome shotgun (WGS) entry which is preliminary data.</text>
</comment>
<dbReference type="SUPFAM" id="SSF46785">
    <property type="entry name" value="Winged helix' DNA-binding domain"/>
    <property type="match status" value="1"/>
</dbReference>
<protein>
    <submittedName>
        <fullName evidence="2">DNA-binding transcriptional ArsR family regulator</fullName>
    </submittedName>
</protein>
<keyword evidence="2" id="KW-0238">DNA-binding</keyword>
<dbReference type="RefSeq" id="WP_182543107.1">
    <property type="nucleotide sequence ID" value="NZ_JACGWZ010000001.1"/>
</dbReference>
<dbReference type="InterPro" id="IPR036388">
    <property type="entry name" value="WH-like_DNA-bd_sf"/>
</dbReference>
<proteinExistence type="predicted"/>
<feature type="domain" description="HTH arsR-type" evidence="1">
    <location>
        <begin position="15"/>
        <end position="86"/>
    </location>
</feature>
<evidence type="ECO:0000313" key="3">
    <source>
        <dbReference type="Proteomes" id="UP000569329"/>
    </source>
</evidence>
<dbReference type="GO" id="GO:0003700">
    <property type="term" value="F:DNA-binding transcription factor activity"/>
    <property type="evidence" value="ECO:0007669"/>
    <property type="project" value="InterPro"/>
</dbReference>